<dbReference type="Proteomes" id="UP001193748">
    <property type="component" value="Unassembled WGS sequence"/>
</dbReference>
<dbReference type="AlphaFoldDB" id="A0AAX0B904"/>
<protein>
    <submittedName>
        <fullName evidence="1">Glucan-binding YG repeat protein</fullName>
    </submittedName>
</protein>
<name>A0AAX0B904_CLOBE</name>
<dbReference type="EMBL" id="JABSWW010000001">
    <property type="protein sequence ID" value="NRT91304.1"/>
    <property type="molecule type" value="Genomic_DNA"/>
</dbReference>
<dbReference type="RefSeq" id="WP_264646396.1">
    <property type="nucleotide sequence ID" value="NZ_CP107022.1"/>
</dbReference>
<reference evidence="1" key="1">
    <citation type="submission" date="2020-05" db="EMBL/GenBank/DDBJ databases">
        <authorList>
            <person name="Brown S."/>
            <person name="Huntemann M."/>
            <person name="Clum A."/>
            <person name="Spunde A."/>
            <person name="Palaniappan K."/>
            <person name="Ritter S."/>
            <person name="Mikhailova N."/>
            <person name="Chen I.-M."/>
            <person name="Stamatis D."/>
            <person name="Reddy T."/>
            <person name="O'Malley R."/>
            <person name="Daum C."/>
            <person name="Shapiro N."/>
            <person name="Ivanova N."/>
            <person name="Kyrpides N."/>
            <person name="Woyke T."/>
        </authorList>
    </citation>
    <scope>NUCLEOTIDE SEQUENCE</scope>
    <source>
        <strain evidence="1">DJ080</strain>
    </source>
</reference>
<sequence length="44" mass="5225">MKYGDSWYFYWNGSMVHDTMINVDYVNDKGEWVSNESRSLALKS</sequence>
<comment type="caution">
    <text evidence="1">The sequence shown here is derived from an EMBL/GenBank/DDBJ whole genome shotgun (WGS) entry which is preliminary data.</text>
</comment>
<reference evidence="1" key="2">
    <citation type="journal article" date="2022" name="Nat. Biotechnol.">
        <title>Carbon-negative production of acetone and isopropanol by gas fermentation at industrial pilot scale.</title>
        <authorList>
            <person name="Liew F.E."/>
            <person name="Nogle R."/>
            <person name="Abdalla T."/>
            <person name="Rasor B.J."/>
            <person name="Canter C."/>
            <person name="Jensen R.O."/>
            <person name="Wang L."/>
            <person name="Strutz J."/>
            <person name="Chirania P."/>
            <person name="De Tissera S."/>
            <person name="Mueller A.P."/>
            <person name="Ruan Z."/>
            <person name="Gao A."/>
            <person name="Tran L."/>
            <person name="Engle N.L."/>
            <person name="Bromley J.C."/>
            <person name="Daniell J."/>
            <person name="Conrado R."/>
            <person name="Tschaplinski T.J."/>
            <person name="Giannone R.J."/>
            <person name="Hettich R.L."/>
            <person name="Karim A.S."/>
            <person name="Simpson S.D."/>
            <person name="Brown S.D."/>
            <person name="Leang C."/>
            <person name="Jewett M.C."/>
            <person name="Kopke M."/>
        </authorList>
    </citation>
    <scope>NUCLEOTIDE SEQUENCE</scope>
    <source>
        <strain evidence="1">DJ080</strain>
    </source>
</reference>
<proteinExistence type="predicted"/>
<evidence type="ECO:0000313" key="2">
    <source>
        <dbReference type="Proteomes" id="UP001193748"/>
    </source>
</evidence>
<organism evidence="1 2">
    <name type="scientific">Clostridium beijerinckii</name>
    <name type="common">Clostridium MP</name>
    <dbReference type="NCBI Taxonomy" id="1520"/>
    <lineage>
        <taxon>Bacteria</taxon>
        <taxon>Bacillati</taxon>
        <taxon>Bacillota</taxon>
        <taxon>Clostridia</taxon>
        <taxon>Eubacteriales</taxon>
        <taxon>Clostridiaceae</taxon>
        <taxon>Clostridium</taxon>
    </lineage>
</organism>
<accession>A0AAX0B904</accession>
<gene>
    <name evidence="1" type="ORF">B0H41_004983</name>
</gene>
<evidence type="ECO:0000313" key="1">
    <source>
        <dbReference type="EMBL" id="NRT91304.1"/>
    </source>
</evidence>